<evidence type="ECO:0000313" key="4">
    <source>
        <dbReference type="Proteomes" id="UP000287609"/>
    </source>
</evidence>
<feature type="transmembrane region" description="Helical" evidence="1">
    <location>
        <begin position="12"/>
        <end position="33"/>
    </location>
</feature>
<protein>
    <submittedName>
        <fullName evidence="3">VWA domain-containing protein</fullName>
    </submittedName>
</protein>
<keyword evidence="1" id="KW-1133">Transmembrane helix</keyword>
<dbReference type="Proteomes" id="UP000287609">
    <property type="component" value="Unassembled WGS sequence"/>
</dbReference>
<dbReference type="AlphaFoldDB" id="A0A430FPJ1"/>
<accession>A0A430FPJ1</accession>
<comment type="caution">
    <text evidence="3">The sequence shown here is derived from an EMBL/GenBank/DDBJ whole genome shotgun (WGS) entry which is preliminary data.</text>
</comment>
<feature type="transmembrane region" description="Helical" evidence="1">
    <location>
        <begin position="309"/>
        <end position="330"/>
    </location>
</feature>
<feature type="transmembrane region" description="Helical" evidence="1">
    <location>
        <begin position="53"/>
        <end position="70"/>
    </location>
</feature>
<keyword evidence="4" id="KW-1185">Reference proteome</keyword>
<evidence type="ECO:0000313" key="3">
    <source>
        <dbReference type="EMBL" id="RSX54738.1"/>
    </source>
</evidence>
<evidence type="ECO:0000259" key="2">
    <source>
        <dbReference type="PROSITE" id="PS50234"/>
    </source>
</evidence>
<feature type="domain" description="VWFA" evidence="2">
    <location>
        <begin position="79"/>
        <end position="269"/>
    </location>
</feature>
<keyword evidence="1" id="KW-0812">Transmembrane</keyword>
<gene>
    <name evidence="3" type="ORF">D2E26_0792</name>
</gene>
<dbReference type="EMBL" id="QXGM01000002">
    <property type="protein sequence ID" value="RSX54738.1"/>
    <property type="molecule type" value="Genomic_DNA"/>
</dbReference>
<dbReference type="OrthoDB" id="9814325at2"/>
<dbReference type="RefSeq" id="WP_125963443.1">
    <property type="nucleotide sequence ID" value="NZ_QXGM01000002.1"/>
</dbReference>
<keyword evidence="1" id="KW-0472">Membrane</keyword>
<dbReference type="InterPro" id="IPR036465">
    <property type="entry name" value="vWFA_dom_sf"/>
</dbReference>
<dbReference type="Pfam" id="PF13519">
    <property type="entry name" value="VWA_2"/>
    <property type="match status" value="1"/>
</dbReference>
<dbReference type="InterPro" id="IPR002035">
    <property type="entry name" value="VWF_A"/>
</dbReference>
<organism evidence="3 4">
    <name type="scientific">Bifidobacterium dolichotidis</name>
    <dbReference type="NCBI Taxonomy" id="2306976"/>
    <lineage>
        <taxon>Bacteria</taxon>
        <taxon>Bacillati</taxon>
        <taxon>Actinomycetota</taxon>
        <taxon>Actinomycetes</taxon>
        <taxon>Bifidobacteriales</taxon>
        <taxon>Bifidobacteriaceae</taxon>
        <taxon>Bifidobacterium</taxon>
    </lineage>
</organism>
<dbReference type="SUPFAM" id="SSF53300">
    <property type="entry name" value="vWA-like"/>
    <property type="match status" value="1"/>
</dbReference>
<dbReference type="PROSITE" id="PS50234">
    <property type="entry name" value="VWFA"/>
    <property type="match status" value="1"/>
</dbReference>
<evidence type="ECO:0000256" key="1">
    <source>
        <dbReference type="SAM" id="Phobius"/>
    </source>
</evidence>
<reference evidence="3 4" key="1">
    <citation type="submission" date="2018-09" db="EMBL/GenBank/DDBJ databases">
        <title>Characterization of the phylogenetic diversity of five novel species belonging to the genus Bifidobacterium.</title>
        <authorList>
            <person name="Lugli G.A."/>
            <person name="Duranti S."/>
            <person name="Milani C."/>
        </authorList>
    </citation>
    <scope>NUCLEOTIDE SEQUENCE [LARGE SCALE GENOMIC DNA]</scope>
    <source>
        <strain evidence="3 4">2036B</strain>
    </source>
</reference>
<proteinExistence type="predicted"/>
<sequence length="336" mass="36325">MSKFTFSPSLGWPVGIILAVLMLGFAVASVVLYRRNRADSDQTLASCIRRTAICVLLAIVALTPSIATATTSRAISATDVVIATDVTGSMGVHDAKYGNDIQMSRIDAAKNAIHDITEQYPNSSFAALSFGATGTLDLPLTPDTQSVNEWARTLHPEETSSSAGSSLDTALDRLLVTLKSIHEQHPEDQLLLYIITDGEQTTPQTRRTFSSLRQYVNDACVIGVGSEEGGKVPQPNATSADQWVIDPSTGEPGISKMDKAQITELADELSGSPLFLNAQTTVANSQIAQQANKWRVTETEHDRMRISPITWPFAIALAVLLVWEAASWIVTSRRLL</sequence>
<name>A0A430FPJ1_9BIFI</name>
<dbReference type="Gene3D" id="3.40.50.410">
    <property type="entry name" value="von Willebrand factor, type A domain"/>
    <property type="match status" value="1"/>
</dbReference>